<feature type="transmembrane region" description="Helical" evidence="9">
    <location>
        <begin position="339"/>
        <end position="358"/>
    </location>
</feature>
<keyword evidence="13" id="KW-1185">Reference proteome</keyword>
<comment type="subcellular location">
    <subcellularLocation>
        <location evidence="1">Membrane</location>
        <topology evidence="1">Multi-pass membrane protein</topology>
    </subcellularLocation>
</comment>
<evidence type="ECO:0000256" key="4">
    <source>
        <dbReference type="ARBA" id="ARBA00022692"/>
    </source>
</evidence>
<evidence type="ECO:0000256" key="5">
    <source>
        <dbReference type="ARBA" id="ARBA00022989"/>
    </source>
</evidence>
<evidence type="ECO:0000256" key="8">
    <source>
        <dbReference type="SAM" id="MobiDB-lite"/>
    </source>
</evidence>
<dbReference type="GO" id="GO:0022857">
    <property type="term" value="F:transmembrane transporter activity"/>
    <property type="evidence" value="ECO:0007669"/>
    <property type="project" value="InterPro"/>
</dbReference>
<organism evidence="10 12">
    <name type="scientific">Cryobacterium flavum</name>
    <dbReference type="NCBI Taxonomy" id="1424659"/>
    <lineage>
        <taxon>Bacteria</taxon>
        <taxon>Bacillati</taxon>
        <taxon>Actinomycetota</taxon>
        <taxon>Actinomycetes</taxon>
        <taxon>Micrococcales</taxon>
        <taxon>Microbacteriaceae</taxon>
        <taxon>Cryobacterium</taxon>
    </lineage>
</organism>
<feature type="transmembrane region" description="Helical" evidence="9">
    <location>
        <begin position="46"/>
        <end position="64"/>
    </location>
</feature>
<dbReference type="EMBL" id="FNIB01000001">
    <property type="protein sequence ID" value="SDM54481.1"/>
    <property type="molecule type" value="Genomic_DNA"/>
</dbReference>
<evidence type="ECO:0000256" key="6">
    <source>
        <dbReference type="ARBA" id="ARBA00023136"/>
    </source>
</evidence>
<feature type="transmembrane region" description="Helical" evidence="9">
    <location>
        <begin position="151"/>
        <end position="171"/>
    </location>
</feature>
<feature type="transmembrane region" description="Helical" evidence="9">
    <location>
        <begin position="411"/>
        <end position="431"/>
    </location>
</feature>
<accession>A0A4R8V6X9</accession>
<keyword evidence="5 9" id="KW-1133">Transmembrane helix</keyword>
<dbReference type="Proteomes" id="UP000199639">
    <property type="component" value="Unassembled WGS sequence"/>
</dbReference>
<keyword evidence="3 7" id="KW-0813">Transport</keyword>
<protein>
    <submittedName>
        <fullName evidence="11">Cytosine permease</fullName>
    </submittedName>
    <submittedName>
        <fullName evidence="10">NCS1 nucleoside transporter family</fullName>
    </submittedName>
</protein>
<evidence type="ECO:0000313" key="10">
    <source>
        <dbReference type="EMBL" id="SDM54481.1"/>
    </source>
</evidence>
<feature type="transmembrane region" description="Helical" evidence="9">
    <location>
        <begin position="443"/>
        <end position="464"/>
    </location>
</feature>
<gene>
    <name evidence="11" type="ORF">E3O21_08400</name>
    <name evidence="10" type="ORF">SAMN05216368_101270</name>
</gene>
<dbReference type="AlphaFoldDB" id="A0A4R8V6X9"/>
<dbReference type="Gene3D" id="1.10.4160.10">
    <property type="entry name" value="Hydantoin permease"/>
    <property type="match status" value="1"/>
</dbReference>
<evidence type="ECO:0000256" key="3">
    <source>
        <dbReference type="ARBA" id="ARBA00022448"/>
    </source>
</evidence>
<dbReference type="STRING" id="1424659.SAMN05216368_101270"/>
<dbReference type="EMBL" id="SOFD01000024">
    <property type="protein sequence ID" value="TFB77681.1"/>
    <property type="molecule type" value="Genomic_DNA"/>
</dbReference>
<feature type="transmembrane region" description="Helical" evidence="9">
    <location>
        <begin position="296"/>
        <end position="318"/>
    </location>
</feature>
<reference evidence="10 12" key="1">
    <citation type="submission" date="2016-10" db="EMBL/GenBank/DDBJ databases">
        <authorList>
            <person name="Varghese N."/>
            <person name="Submissions S."/>
        </authorList>
    </citation>
    <scope>NUCLEOTIDE SEQUENCE [LARGE SCALE GENOMIC DNA]</scope>
    <source>
        <strain evidence="10 12">CGMCC 1.11215</strain>
    </source>
</reference>
<reference evidence="11 13" key="2">
    <citation type="submission" date="2019-03" db="EMBL/GenBank/DDBJ databases">
        <title>Genomics of glacier-inhabiting Cryobacterium strains.</title>
        <authorList>
            <person name="Liu Q."/>
            <person name="Xin Y.-H."/>
        </authorList>
    </citation>
    <scope>NUCLEOTIDE SEQUENCE [LARGE SCALE GENOMIC DNA]</scope>
    <source>
        <strain evidence="11 13">Hh8</strain>
    </source>
</reference>
<comment type="similarity">
    <text evidence="2 7">Belongs to the purine-cytosine permease (2.A.39) family.</text>
</comment>
<sequence length="489" mass="53044">MSTNMTNPASPPSTDSERRGTVIEQRSIDYVPRSERHGKVWHQGPFWFTGNFVLPTMVIGFIGPVIGLSVWWTVLAVITGACFGTFFMAFHANQGPRTGLPQMIQSRAQFGSRGAIVPFAASVFVYIGFMVFDTILATQGLLLAFPGDKLFWYPFLIALSILIAVVGHDLLHFIQRWLTGLLVVVFVIITVLAIVHFDSTTVTETASTAGWDGASFLVMFSLAAGYNISYAIYVSDYSRYLPQNASAPKLIGWTYLGAALSASWLMSLGALLGSHIPDADAIGAIKTVGDMLFPGFGTFAVLVSTVALISIMGVNAYGAMLTGTTAVDGFRKVSATVRLRVIGLTVVGLVTLAIALLIPDDYLSSFNNFVLLMLYFLVPWTAVNLVDFYLVRHGKYAIAEIFNPRGIYGRWAWRGMVAYLIGFVAMIPFFYTSFYVGPVSAALGGADISFVVGLIVSGGLYLLFSRNLDHAAEAEARVRSELELEGAAD</sequence>
<feature type="compositionally biased region" description="Polar residues" evidence="8">
    <location>
        <begin position="1"/>
        <end position="14"/>
    </location>
</feature>
<evidence type="ECO:0000256" key="9">
    <source>
        <dbReference type="SAM" id="Phobius"/>
    </source>
</evidence>
<evidence type="ECO:0000313" key="12">
    <source>
        <dbReference type="Proteomes" id="UP000199639"/>
    </source>
</evidence>
<dbReference type="PANTHER" id="PTHR31806">
    <property type="entry name" value="PURINE-CYTOSINE PERMEASE FCY2-RELATED"/>
    <property type="match status" value="1"/>
</dbReference>
<name>A0A4R8V6X9_9MICO</name>
<feature type="transmembrane region" description="Helical" evidence="9">
    <location>
        <begin position="370"/>
        <end position="390"/>
    </location>
</feature>
<keyword evidence="6 7" id="KW-0472">Membrane</keyword>
<dbReference type="CDD" id="cd11484">
    <property type="entry name" value="SLC-NCS1sbd_CobB-like"/>
    <property type="match status" value="1"/>
</dbReference>
<dbReference type="InterPro" id="IPR026030">
    <property type="entry name" value="Pur-cyt_permease_Fcy2/21/22"/>
</dbReference>
<feature type="region of interest" description="Disordered" evidence="8">
    <location>
        <begin position="1"/>
        <end position="21"/>
    </location>
</feature>
<evidence type="ECO:0000256" key="2">
    <source>
        <dbReference type="ARBA" id="ARBA00008974"/>
    </source>
</evidence>
<evidence type="ECO:0000256" key="7">
    <source>
        <dbReference type="PIRNR" id="PIRNR002744"/>
    </source>
</evidence>
<feature type="transmembrane region" description="Helical" evidence="9">
    <location>
        <begin position="110"/>
        <end position="131"/>
    </location>
</feature>
<dbReference type="PIRSF" id="PIRSF002744">
    <property type="entry name" value="Pur-cyt_permease"/>
    <property type="match status" value="1"/>
</dbReference>
<evidence type="ECO:0000313" key="11">
    <source>
        <dbReference type="EMBL" id="TFB77681.1"/>
    </source>
</evidence>
<dbReference type="Pfam" id="PF02133">
    <property type="entry name" value="Transp_cyt_pur"/>
    <property type="match status" value="1"/>
</dbReference>
<evidence type="ECO:0000256" key="1">
    <source>
        <dbReference type="ARBA" id="ARBA00004141"/>
    </source>
</evidence>
<dbReference type="Proteomes" id="UP000298252">
    <property type="component" value="Unassembled WGS sequence"/>
</dbReference>
<feature type="transmembrane region" description="Helical" evidence="9">
    <location>
        <begin position="253"/>
        <end position="276"/>
    </location>
</feature>
<dbReference type="InterPro" id="IPR001248">
    <property type="entry name" value="Pur-cyt_permease"/>
</dbReference>
<feature type="transmembrane region" description="Helical" evidence="9">
    <location>
        <begin position="70"/>
        <end position="90"/>
    </location>
</feature>
<dbReference type="PANTHER" id="PTHR31806:SF1">
    <property type="entry name" value="PURINE-CYTOSINE PERMEASE FCY2-RELATED"/>
    <property type="match status" value="1"/>
</dbReference>
<dbReference type="GO" id="GO:0005886">
    <property type="term" value="C:plasma membrane"/>
    <property type="evidence" value="ECO:0007669"/>
    <property type="project" value="TreeGrafter"/>
</dbReference>
<feature type="transmembrane region" description="Helical" evidence="9">
    <location>
        <begin position="209"/>
        <end position="233"/>
    </location>
</feature>
<feature type="transmembrane region" description="Helical" evidence="9">
    <location>
        <begin position="178"/>
        <end position="197"/>
    </location>
</feature>
<proteinExistence type="inferred from homology"/>
<keyword evidence="4 9" id="KW-0812">Transmembrane</keyword>
<evidence type="ECO:0000313" key="13">
    <source>
        <dbReference type="Proteomes" id="UP000298252"/>
    </source>
</evidence>